<dbReference type="AlphaFoldDB" id="A0A0K2TQR0"/>
<evidence type="ECO:0000313" key="1">
    <source>
        <dbReference type="EMBL" id="CDW28359.1"/>
    </source>
</evidence>
<sequence>SLRIGFKANNCLELKGTKLAELLDSSTGKPGLCDLVVGGEGGDGKGRATGENTGAIKADEGDTLGRRLLTTPTLRPDGFFATF</sequence>
<accession>A0A0K2TQR0</accession>
<feature type="non-terminal residue" evidence="1">
    <location>
        <position position="1"/>
    </location>
</feature>
<organism evidence="1">
    <name type="scientific">Lepeophtheirus salmonis</name>
    <name type="common">Salmon louse</name>
    <name type="synonym">Caligus salmonis</name>
    <dbReference type="NCBI Taxonomy" id="72036"/>
    <lineage>
        <taxon>Eukaryota</taxon>
        <taxon>Metazoa</taxon>
        <taxon>Ecdysozoa</taxon>
        <taxon>Arthropoda</taxon>
        <taxon>Crustacea</taxon>
        <taxon>Multicrustacea</taxon>
        <taxon>Hexanauplia</taxon>
        <taxon>Copepoda</taxon>
        <taxon>Siphonostomatoida</taxon>
        <taxon>Caligidae</taxon>
        <taxon>Lepeophtheirus</taxon>
    </lineage>
</organism>
<dbReference type="EMBL" id="HACA01010998">
    <property type="protein sequence ID" value="CDW28359.1"/>
    <property type="molecule type" value="Transcribed_RNA"/>
</dbReference>
<proteinExistence type="predicted"/>
<name>A0A0K2TQR0_LEPSM</name>
<reference evidence="1" key="1">
    <citation type="submission" date="2014-05" db="EMBL/GenBank/DDBJ databases">
        <authorList>
            <person name="Chronopoulou M."/>
        </authorList>
    </citation>
    <scope>NUCLEOTIDE SEQUENCE</scope>
    <source>
        <tissue evidence="1">Whole organism</tissue>
    </source>
</reference>
<protein>
    <submittedName>
        <fullName evidence="1">Uncharacterized protein</fullName>
    </submittedName>
</protein>